<evidence type="ECO:0000313" key="1">
    <source>
        <dbReference type="EMBL" id="PWU22406.1"/>
    </source>
</evidence>
<reference evidence="1 2" key="1">
    <citation type="submission" date="2018-02" db="EMBL/GenBank/DDBJ databases">
        <title>Genomic Reconstructions from Amazon Rainforest and Pasture Soil Reveal Novel Insights into the Physiology of Candidate Phyla in Tropical Sites.</title>
        <authorList>
            <person name="Kroeger M.E."/>
            <person name="Delmont T."/>
            <person name="Eren A.M."/>
            <person name="Guo J."/>
            <person name="Meyer K.M."/>
            <person name="Khan K."/>
            <person name="Rodrigues J.L.M."/>
            <person name="Bohannan B.J.M."/>
            <person name="Tringe S."/>
            <person name="Borges C.D."/>
            <person name="Tiedje J."/>
            <person name="Tsai S.M."/>
            <person name="Nusslein K."/>
        </authorList>
    </citation>
    <scope>NUCLEOTIDE SEQUENCE [LARGE SCALE GENOMIC DNA]</scope>
    <source>
        <strain evidence="1">Amazon FNV 2010 28 9</strain>
    </source>
</reference>
<accession>A0A317JRN2</accession>
<evidence type="ECO:0008006" key="3">
    <source>
        <dbReference type="Google" id="ProtNLM"/>
    </source>
</evidence>
<comment type="caution">
    <text evidence="1">The sequence shown here is derived from an EMBL/GenBank/DDBJ whole genome shotgun (WGS) entry which is preliminary data.</text>
</comment>
<dbReference type="SUPFAM" id="SSF51445">
    <property type="entry name" value="(Trans)glycosidases"/>
    <property type="match status" value="1"/>
</dbReference>
<name>A0A317JRN2_9BACT</name>
<dbReference type="AlphaFoldDB" id="A0A317JRN2"/>
<proteinExistence type="predicted"/>
<dbReference type="Proteomes" id="UP000246104">
    <property type="component" value="Unassembled WGS sequence"/>
</dbReference>
<dbReference type="InterPro" id="IPR017853">
    <property type="entry name" value="GH"/>
</dbReference>
<evidence type="ECO:0000313" key="2">
    <source>
        <dbReference type="Proteomes" id="UP000246104"/>
    </source>
</evidence>
<dbReference type="EMBL" id="PSRQ01000065">
    <property type="protein sequence ID" value="PWU22406.1"/>
    <property type="molecule type" value="Genomic_DNA"/>
</dbReference>
<organism evidence="1 2">
    <name type="scientific">Candidatus Cerribacteria bacterium 'Amazon FNV 2010 28 9'</name>
    <dbReference type="NCBI Taxonomy" id="2081795"/>
    <lineage>
        <taxon>Bacteria</taxon>
        <taxon>Candidatus Cerribacteria</taxon>
    </lineage>
</organism>
<sequence>MRVLLRSVVFFLMLLTSVSFVMPTIAFAQGQILGIHVLSPNDLPAAGDLLSTQDNANHFVTIPFTLDDIGRKDEWQSFFDQAAARHLTPILRLATRFDGKNWVVPNRSDVMNMASFLTSLDWHEDSLIVILFNEPNHAPEWGGSVDPVSYANMLDFSVQWFKTEPKHYTVLPAALDLAATTGGSTVEAFTFLRQVLAYDKEWLDQIDGWSSHSYPNPGFSASPYKDDKESLRGYTYELSFLSGYTTRQLHVYITETGWNQNTLSNWQIRAYYAQAYQTIWSKDPRIVAVTPFLLQGAPGTFAPFSFLDARGNPTIAYEIYKSLLDGKE</sequence>
<gene>
    <name evidence="1" type="ORF">C5B42_06140</name>
</gene>
<dbReference type="Gene3D" id="3.20.20.80">
    <property type="entry name" value="Glycosidases"/>
    <property type="match status" value="1"/>
</dbReference>
<protein>
    <recommendedName>
        <fullName evidence="3">Asl1-like glycosyl hydrolase catalytic domain-containing protein</fullName>
    </recommendedName>
</protein>